<organism evidence="7">
    <name type="scientific">Mesocestoides corti</name>
    <name type="common">Flatworm</name>
    <dbReference type="NCBI Taxonomy" id="53468"/>
    <lineage>
        <taxon>Eukaryota</taxon>
        <taxon>Metazoa</taxon>
        <taxon>Spiralia</taxon>
        <taxon>Lophotrochozoa</taxon>
        <taxon>Platyhelminthes</taxon>
        <taxon>Cestoda</taxon>
        <taxon>Eucestoda</taxon>
        <taxon>Cyclophyllidea</taxon>
        <taxon>Mesocestoididae</taxon>
        <taxon>Mesocestoides</taxon>
    </lineage>
</organism>
<proteinExistence type="predicted"/>
<evidence type="ECO:0000259" key="6">
    <source>
        <dbReference type="PROSITE" id="PS51845"/>
    </source>
</evidence>
<feature type="binding site" evidence="4">
    <location>
        <position position="184"/>
    </location>
    <ligand>
        <name>AMP</name>
        <dbReference type="ChEBI" id="CHEBI:456215"/>
    </ligand>
</feature>
<dbReference type="InterPro" id="IPR023174">
    <property type="entry name" value="PDEase_CS"/>
</dbReference>
<evidence type="ECO:0000313" key="7">
    <source>
        <dbReference type="WBParaSite" id="MCU_003153-RB"/>
    </source>
</evidence>
<evidence type="ECO:0000256" key="1">
    <source>
        <dbReference type="ARBA" id="ARBA00022723"/>
    </source>
</evidence>
<dbReference type="GO" id="GO:0007165">
    <property type="term" value="P:signal transduction"/>
    <property type="evidence" value="ECO:0007669"/>
    <property type="project" value="InterPro"/>
</dbReference>
<evidence type="ECO:0000256" key="5">
    <source>
        <dbReference type="PIRSR" id="PIRSR623088-3"/>
    </source>
</evidence>
<feature type="binding site" evidence="4">
    <location>
        <position position="236"/>
    </location>
    <ligand>
        <name>AMP</name>
        <dbReference type="ChEBI" id="CHEBI:456215"/>
    </ligand>
</feature>
<dbReference type="WBParaSite" id="MCU_003153-RB">
    <property type="protein sequence ID" value="MCU_003153-RB"/>
    <property type="gene ID" value="MCU_003153"/>
</dbReference>
<dbReference type="InterPro" id="IPR002073">
    <property type="entry name" value="PDEase_catalytic_dom"/>
</dbReference>
<sequence length="304" mass="34958">TTLPLTLRVLIIDLHTLIRFTLTVRKNYRDVIYHNWYHGFSVAHAAYAQIKCEDAKFTEVEKLCILIAALCHDLDHRGRDNSYQRKKGTPLATLYSTSILEHHHFNMTLTILQQPGNQIFANVAGASYYEILMIIKHAILSTDLSRLEGSKKIVRDLLAKSDGVNWQQKEERMATVAVLLPASDLCSMYKPWDVHWKVVLIVMEEMWAQGDEEKKNGSIPIDVMNRDLYHQLPEIQINFFKGICLPLFRLVAQAMPSLRTIPKQAASNFAQWSEMCLLPETAKRDRVKELLRHHPSSSKGMHLK</sequence>
<dbReference type="Gene3D" id="1.10.1300.10">
    <property type="entry name" value="3'5'-cyclic nucleotide phosphodiesterase, catalytic domain"/>
    <property type="match status" value="1"/>
</dbReference>
<evidence type="ECO:0000256" key="2">
    <source>
        <dbReference type="ARBA" id="ARBA00022801"/>
    </source>
</evidence>
<feature type="active site" description="Proton donor" evidence="3">
    <location>
        <position position="34"/>
    </location>
</feature>
<dbReference type="InterPro" id="IPR023088">
    <property type="entry name" value="PDEase"/>
</dbReference>
<dbReference type="Pfam" id="PF00233">
    <property type="entry name" value="PDEase_I"/>
    <property type="match status" value="1"/>
</dbReference>
<reference evidence="7" key="1">
    <citation type="submission" date="2019-11" db="UniProtKB">
        <authorList>
            <consortium name="WormBaseParasite"/>
        </authorList>
    </citation>
    <scope>IDENTIFICATION</scope>
</reference>
<feature type="binding site" evidence="5">
    <location>
        <position position="184"/>
    </location>
    <ligand>
        <name>Zn(2+)</name>
        <dbReference type="ChEBI" id="CHEBI:29105"/>
        <label>1</label>
    </ligand>
</feature>
<dbReference type="GO" id="GO:0004114">
    <property type="term" value="F:3',5'-cyclic-nucleotide phosphodiesterase activity"/>
    <property type="evidence" value="ECO:0007669"/>
    <property type="project" value="InterPro"/>
</dbReference>
<feature type="binding site" evidence="4">
    <location>
        <begin position="34"/>
        <end position="38"/>
    </location>
    <ligand>
        <name>AMP</name>
        <dbReference type="ChEBI" id="CHEBI:456215"/>
    </ligand>
</feature>
<dbReference type="SUPFAM" id="SSF109604">
    <property type="entry name" value="HD-domain/PDEase-like"/>
    <property type="match status" value="1"/>
</dbReference>
<evidence type="ECO:0000256" key="3">
    <source>
        <dbReference type="PIRSR" id="PIRSR623088-1"/>
    </source>
</evidence>
<protein>
    <submittedName>
        <fullName evidence="7">PDEase domain-containing protein</fullName>
    </submittedName>
</protein>
<feature type="binding site" evidence="5">
    <location>
        <position position="72"/>
    </location>
    <ligand>
        <name>Zn(2+)</name>
        <dbReference type="ChEBI" id="CHEBI:29105"/>
        <label>1</label>
    </ligand>
</feature>
<dbReference type="PRINTS" id="PR00387">
    <property type="entry name" value="PDIESTERASE1"/>
</dbReference>
<dbReference type="InterPro" id="IPR003607">
    <property type="entry name" value="HD/PDEase_dom"/>
</dbReference>
<feature type="binding site" evidence="4">
    <location>
        <position position="73"/>
    </location>
    <ligand>
        <name>AMP</name>
        <dbReference type="ChEBI" id="CHEBI:456215"/>
    </ligand>
</feature>
<dbReference type="PROSITE" id="PS00126">
    <property type="entry name" value="PDEASE_I_1"/>
    <property type="match status" value="1"/>
</dbReference>
<keyword evidence="1 5" id="KW-0479">Metal-binding</keyword>
<dbReference type="GO" id="GO:0046872">
    <property type="term" value="F:metal ion binding"/>
    <property type="evidence" value="ECO:0007669"/>
    <property type="project" value="UniProtKB-KW"/>
</dbReference>
<dbReference type="AlphaFoldDB" id="A0A5K3EUA3"/>
<keyword evidence="2" id="KW-0378">Hydrolase</keyword>
<feature type="binding site" evidence="5">
    <location>
        <position position="38"/>
    </location>
    <ligand>
        <name>Zn(2+)</name>
        <dbReference type="ChEBI" id="CHEBI:29105"/>
        <label>1</label>
    </ligand>
</feature>
<evidence type="ECO:0000256" key="4">
    <source>
        <dbReference type="PIRSR" id="PIRSR623088-2"/>
    </source>
</evidence>
<dbReference type="PANTHER" id="PTHR11347">
    <property type="entry name" value="CYCLIC NUCLEOTIDE PHOSPHODIESTERASE"/>
    <property type="match status" value="1"/>
</dbReference>
<feature type="domain" description="PDEase" evidence="6">
    <location>
        <begin position="1"/>
        <end position="279"/>
    </location>
</feature>
<name>A0A5K3EUA3_MESCO</name>
<accession>A0A5K3EUA3</accession>
<dbReference type="SMART" id="SM00471">
    <property type="entry name" value="HDc"/>
    <property type="match status" value="1"/>
</dbReference>
<feature type="binding site" evidence="5">
    <location>
        <position position="73"/>
    </location>
    <ligand>
        <name>Zn(2+)</name>
        <dbReference type="ChEBI" id="CHEBI:29105"/>
        <label>1</label>
    </ligand>
</feature>
<feature type="binding site" evidence="5">
    <location>
        <position position="73"/>
    </location>
    <ligand>
        <name>Zn(2+)</name>
        <dbReference type="ChEBI" id="CHEBI:29105"/>
        <label>2</label>
    </ligand>
</feature>
<dbReference type="PROSITE" id="PS51845">
    <property type="entry name" value="PDEASE_I_2"/>
    <property type="match status" value="1"/>
</dbReference>
<dbReference type="CDD" id="cd00077">
    <property type="entry name" value="HDc"/>
    <property type="match status" value="1"/>
</dbReference>
<dbReference type="InterPro" id="IPR036971">
    <property type="entry name" value="PDEase_catalytic_dom_sf"/>
</dbReference>